<sequence length="37" mass="4272">MMRAIFLSIDHKIEPIFFSGICIDPNSLQNFDNKDNS</sequence>
<organism evidence="1 2">
    <name type="scientific">Methylophaga aminisulfidivorans MP</name>
    <dbReference type="NCBI Taxonomy" id="1026882"/>
    <lineage>
        <taxon>Bacteria</taxon>
        <taxon>Pseudomonadati</taxon>
        <taxon>Pseudomonadota</taxon>
        <taxon>Gammaproteobacteria</taxon>
        <taxon>Thiotrichales</taxon>
        <taxon>Piscirickettsiaceae</taxon>
        <taxon>Methylophaga</taxon>
    </lineage>
</organism>
<dbReference type="Proteomes" id="UP000003544">
    <property type="component" value="Unassembled WGS sequence"/>
</dbReference>
<evidence type="ECO:0000313" key="1">
    <source>
        <dbReference type="EMBL" id="EGL53845.1"/>
    </source>
</evidence>
<gene>
    <name evidence="1" type="ORF">MAMP_00070</name>
</gene>
<comment type="caution">
    <text evidence="1">The sequence shown here is derived from an EMBL/GenBank/DDBJ whole genome shotgun (WGS) entry which is preliminary data.</text>
</comment>
<protein>
    <submittedName>
        <fullName evidence="1">Uncharacterized protein</fullName>
    </submittedName>
</protein>
<accession>F5T0K3</accession>
<proteinExistence type="predicted"/>
<dbReference type="EMBL" id="AFIG01000002">
    <property type="protein sequence ID" value="EGL53845.1"/>
    <property type="molecule type" value="Genomic_DNA"/>
</dbReference>
<dbReference type="STRING" id="1026882.MAMP_00070"/>
<keyword evidence="2" id="KW-1185">Reference proteome</keyword>
<reference evidence="1 2" key="1">
    <citation type="journal article" date="2011" name="J. Bacteriol.">
        <title>Draft genome sequence of Methylophaga aminisulfidivorans MP T.</title>
        <authorList>
            <person name="Han G.H."/>
            <person name="Kim W."/>
            <person name="Chun J."/>
            <person name="Kim S.W."/>
        </authorList>
    </citation>
    <scope>NUCLEOTIDE SEQUENCE [LARGE SCALE GENOMIC DNA]</scope>
    <source>
        <strain evidence="2">MP(T)</strain>
    </source>
</reference>
<name>F5T0K3_9GAMM</name>
<evidence type="ECO:0000313" key="2">
    <source>
        <dbReference type="Proteomes" id="UP000003544"/>
    </source>
</evidence>
<dbReference type="AlphaFoldDB" id="F5T0K3"/>